<accession>A0AAD1WKQ4</accession>
<evidence type="ECO:0000313" key="1">
    <source>
        <dbReference type="EMBL" id="CAH2315406.1"/>
    </source>
</evidence>
<feature type="non-terminal residue" evidence="1">
    <location>
        <position position="1"/>
    </location>
</feature>
<keyword evidence="2" id="KW-1185">Reference proteome</keyword>
<protein>
    <submittedName>
        <fullName evidence="1">Uncharacterized protein</fullName>
    </submittedName>
</protein>
<feature type="non-terminal residue" evidence="1">
    <location>
        <position position="104"/>
    </location>
</feature>
<dbReference type="AlphaFoldDB" id="A0AAD1WKQ4"/>
<gene>
    <name evidence="1" type="ORF">PECUL_23A016992</name>
</gene>
<sequence>DYWRKIANLIRTITGINLPQTPETMLFLTYPQPLNKRQRILLNHLLTAANALNPTMWKQTTAPTIRAWIARVDSIRKMEELAYSFTLKYDEYHTTWTPWLQFLQ</sequence>
<dbReference type="Proteomes" id="UP001295444">
    <property type="component" value="Chromosome 09"/>
</dbReference>
<name>A0AAD1WKQ4_PELCU</name>
<organism evidence="1 2">
    <name type="scientific">Pelobates cultripes</name>
    <name type="common">Western spadefoot toad</name>
    <dbReference type="NCBI Taxonomy" id="61616"/>
    <lineage>
        <taxon>Eukaryota</taxon>
        <taxon>Metazoa</taxon>
        <taxon>Chordata</taxon>
        <taxon>Craniata</taxon>
        <taxon>Vertebrata</taxon>
        <taxon>Euteleostomi</taxon>
        <taxon>Amphibia</taxon>
        <taxon>Batrachia</taxon>
        <taxon>Anura</taxon>
        <taxon>Pelobatoidea</taxon>
        <taxon>Pelobatidae</taxon>
        <taxon>Pelobates</taxon>
    </lineage>
</organism>
<dbReference type="EMBL" id="OW240920">
    <property type="protein sequence ID" value="CAH2315406.1"/>
    <property type="molecule type" value="Genomic_DNA"/>
</dbReference>
<evidence type="ECO:0000313" key="2">
    <source>
        <dbReference type="Proteomes" id="UP001295444"/>
    </source>
</evidence>
<proteinExistence type="predicted"/>
<reference evidence="1" key="1">
    <citation type="submission" date="2022-03" db="EMBL/GenBank/DDBJ databases">
        <authorList>
            <person name="Alioto T."/>
            <person name="Alioto T."/>
            <person name="Gomez Garrido J."/>
        </authorList>
    </citation>
    <scope>NUCLEOTIDE SEQUENCE</scope>
</reference>